<dbReference type="InterPro" id="IPR005901">
    <property type="entry name" value="GLPGLI"/>
</dbReference>
<comment type="caution">
    <text evidence="1">The sequence shown here is derived from an EMBL/GenBank/DDBJ whole genome shotgun (WGS) entry which is preliminary data.</text>
</comment>
<reference evidence="1 2" key="1">
    <citation type="journal article" date="2014" name="Genome Announc.">
        <title>Draft Genome Sequences of Three Strains of Bacteroides pyogenes Isolated from a Cat and Swine.</title>
        <authorList>
            <person name="Sakamoto M."/>
            <person name="Oshima K."/>
            <person name="Suda W."/>
            <person name="Kitamura K."/>
            <person name="Iida T."/>
            <person name="Hattori M."/>
            <person name="Ohkuma M."/>
        </authorList>
    </citation>
    <scope>NUCLEOTIDE SEQUENCE [LARGE SCALE GENOMIC DNA]</scope>
    <source>
        <strain evidence="1 2">JCM 6292</strain>
    </source>
</reference>
<dbReference type="Proteomes" id="UP000018861">
    <property type="component" value="Unassembled WGS sequence"/>
</dbReference>
<protein>
    <recommendedName>
        <fullName evidence="3">GLPGLI family protein</fullName>
    </recommendedName>
</protein>
<dbReference type="AlphaFoldDB" id="W4P6X8"/>
<evidence type="ECO:0000313" key="2">
    <source>
        <dbReference type="Proteomes" id="UP000018861"/>
    </source>
</evidence>
<evidence type="ECO:0008006" key="3">
    <source>
        <dbReference type="Google" id="ProtNLM"/>
    </source>
</evidence>
<dbReference type="NCBIfam" id="TIGR01200">
    <property type="entry name" value="GLPGLI"/>
    <property type="match status" value="1"/>
</dbReference>
<proteinExistence type="predicted"/>
<gene>
    <name evidence="1" type="ORF">JCM6292_1099</name>
</gene>
<name>W4P6X8_9BACE</name>
<evidence type="ECO:0000313" key="1">
    <source>
        <dbReference type="EMBL" id="GAE14904.1"/>
    </source>
</evidence>
<accession>W4P6X8</accession>
<organism evidence="1 2">
    <name type="scientific">Bacteroides pyogenes JCM 6292</name>
    <dbReference type="NCBI Taxonomy" id="1235809"/>
    <lineage>
        <taxon>Bacteria</taxon>
        <taxon>Pseudomonadati</taxon>
        <taxon>Bacteroidota</taxon>
        <taxon>Bacteroidia</taxon>
        <taxon>Bacteroidales</taxon>
        <taxon>Bacteroidaceae</taxon>
        <taxon>Bacteroides</taxon>
    </lineage>
</organism>
<dbReference type="Pfam" id="PF22252">
    <property type="entry name" value="PNGase_F-II_N"/>
    <property type="match status" value="1"/>
</dbReference>
<sequence length="311" mass="36043">MCDCDFLKMYPGLIIKFLQMQKIKIIKHITKICTYLGNIKIGHIIALTIFCISAYAQPVPMPQSLDKYKVLGNADYVITYELSFIKDPQNLKRGHDIIIVEVGKDFSKSYSKVLFDADSTSTEWLKKGASVLPTAKESIPLEDVYKNLNTKTSKIIFRSILTGPIYQYEEDSNLMDWTLRPEKKKILSYSCQRATTNFRGRDYEAWFTNDIPISNGPWKFGGLPGLILSIKEIQDNFVFECIGIQKTKSQRLIKFWLWDYKTITREQLQKLKKRMYLNTYNYCISIGQAIGGDPIEARKKMNYPYNPIELQ</sequence>
<dbReference type="EMBL" id="BAIQ01000008">
    <property type="protein sequence ID" value="GAE14904.1"/>
    <property type="molecule type" value="Genomic_DNA"/>
</dbReference>